<dbReference type="SMART" id="SM00199">
    <property type="entry name" value="SCY"/>
    <property type="match status" value="1"/>
</dbReference>
<feature type="chain" id="PRO_5030893881" evidence="3">
    <location>
        <begin position="22"/>
        <end position="105"/>
    </location>
</feature>
<evidence type="ECO:0000313" key="5">
    <source>
        <dbReference type="Proteomes" id="UP000504627"/>
    </source>
</evidence>
<evidence type="ECO:0000256" key="1">
    <source>
        <dbReference type="ARBA" id="ARBA00006894"/>
    </source>
</evidence>
<dbReference type="PRINTS" id="PR01731">
    <property type="entry name" value="LYMPHOTACTIN"/>
</dbReference>
<dbReference type="GO" id="GO:0005615">
    <property type="term" value="C:extracellular space"/>
    <property type="evidence" value="ECO:0007669"/>
    <property type="project" value="UniProtKB-KW"/>
</dbReference>
<proteinExistence type="inferred from homology"/>
<sequence>MKLHTAAILVILCLGIFTVRTVKGSAGSQSMRKFNCVRLRTKQLNIQNFAKYEKHHMPISAIVFINRNGVRICVSADQKWVQTAMKKIDQRSASSRNGGKPKGNP</sequence>
<keyword evidence="3" id="KW-0732">Signal</keyword>
<dbReference type="AlphaFoldDB" id="A0A7R5KV14"/>
<organism evidence="5 6">
    <name type="scientific">Pipra filicauda</name>
    <name type="common">Wire-tailed manakin</name>
    <dbReference type="NCBI Taxonomy" id="649802"/>
    <lineage>
        <taxon>Eukaryota</taxon>
        <taxon>Metazoa</taxon>
        <taxon>Chordata</taxon>
        <taxon>Craniata</taxon>
        <taxon>Vertebrata</taxon>
        <taxon>Euteleostomi</taxon>
        <taxon>Archelosauria</taxon>
        <taxon>Archosauria</taxon>
        <taxon>Dinosauria</taxon>
        <taxon>Saurischia</taxon>
        <taxon>Theropoda</taxon>
        <taxon>Coelurosauria</taxon>
        <taxon>Aves</taxon>
        <taxon>Neognathae</taxon>
        <taxon>Neoaves</taxon>
        <taxon>Telluraves</taxon>
        <taxon>Australaves</taxon>
        <taxon>Passeriformes</taxon>
        <taxon>Pipridae</taxon>
        <taxon>Pipra</taxon>
    </lineage>
</organism>
<dbReference type="GO" id="GO:0008009">
    <property type="term" value="F:chemokine activity"/>
    <property type="evidence" value="ECO:0007669"/>
    <property type="project" value="InterPro"/>
</dbReference>
<dbReference type="InterPro" id="IPR036048">
    <property type="entry name" value="Interleukin_8-like_sf"/>
</dbReference>
<evidence type="ECO:0000256" key="2">
    <source>
        <dbReference type="ARBA" id="ARBA00022514"/>
    </source>
</evidence>
<dbReference type="Gene3D" id="2.40.50.40">
    <property type="match status" value="1"/>
</dbReference>
<keyword evidence="5" id="KW-1185">Reference proteome</keyword>
<dbReference type="RefSeq" id="XP_039244375.1">
    <property type="nucleotide sequence ID" value="XM_039388441.1"/>
</dbReference>
<dbReference type="GO" id="GO:0006955">
    <property type="term" value="P:immune response"/>
    <property type="evidence" value="ECO:0007669"/>
    <property type="project" value="InterPro"/>
</dbReference>
<dbReference type="GeneID" id="113985298"/>
<dbReference type="SUPFAM" id="SSF54117">
    <property type="entry name" value="Interleukin 8-like chemokines"/>
    <property type="match status" value="1"/>
</dbReference>
<name>A0A7R5KV14_9PASS</name>
<keyword evidence="2" id="KW-0202">Cytokine</keyword>
<dbReference type="Pfam" id="PF00048">
    <property type="entry name" value="IL8"/>
    <property type="match status" value="1"/>
</dbReference>
<gene>
    <name evidence="6" type="primary">LOC113985298</name>
</gene>
<comment type="similarity">
    <text evidence="1">Belongs to the intercrine gamma family.</text>
</comment>
<reference evidence="6" key="1">
    <citation type="submission" date="2025-08" db="UniProtKB">
        <authorList>
            <consortium name="RefSeq"/>
        </authorList>
    </citation>
    <scope>IDENTIFICATION</scope>
    <source>
        <tissue evidence="6">Muscle</tissue>
    </source>
</reference>
<evidence type="ECO:0000259" key="4">
    <source>
        <dbReference type="SMART" id="SM00199"/>
    </source>
</evidence>
<dbReference type="InterPro" id="IPR001811">
    <property type="entry name" value="Chemokine_IL8-like_dom"/>
</dbReference>
<accession>A0A7R5KV14</accession>
<dbReference type="Proteomes" id="UP000504627">
    <property type="component" value="Unplaced"/>
</dbReference>
<evidence type="ECO:0000313" key="6">
    <source>
        <dbReference type="RefSeq" id="XP_039244375.1"/>
    </source>
</evidence>
<dbReference type="InParanoid" id="A0A7R5KV14"/>
<evidence type="ECO:0000256" key="3">
    <source>
        <dbReference type="SAM" id="SignalP"/>
    </source>
</evidence>
<dbReference type="InterPro" id="IPR008105">
    <property type="entry name" value="Chemokine_XCL1/XCL2"/>
</dbReference>
<feature type="signal peptide" evidence="3">
    <location>
        <begin position="1"/>
        <end position="21"/>
    </location>
</feature>
<feature type="domain" description="Chemokine interleukin-8-like" evidence="4">
    <location>
        <begin position="31"/>
        <end position="88"/>
    </location>
</feature>
<protein>
    <submittedName>
        <fullName evidence="6">Lymphotactin-like</fullName>
    </submittedName>
</protein>